<organism evidence="2 3">
    <name type="scientific">Coprobacter tertius</name>
    <dbReference type="NCBI Taxonomy" id="2944915"/>
    <lineage>
        <taxon>Bacteria</taxon>
        <taxon>Pseudomonadati</taxon>
        <taxon>Bacteroidota</taxon>
        <taxon>Bacteroidia</taxon>
        <taxon>Bacteroidales</taxon>
        <taxon>Barnesiellaceae</taxon>
        <taxon>Coprobacter</taxon>
    </lineage>
</organism>
<protein>
    <submittedName>
        <fullName evidence="2">DUF1311 domain-containing protein</fullName>
    </submittedName>
</protein>
<gene>
    <name evidence="2" type="ORF">NMU02_11900</name>
</gene>
<dbReference type="Proteomes" id="UP001205603">
    <property type="component" value="Unassembled WGS sequence"/>
</dbReference>
<dbReference type="InterPro" id="IPR009739">
    <property type="entry name" value="LprI-like_N"/>
</dbReference>
<comment type="caution">
    <text evidence="2">The sequence shown here is derived from an EMBL/GenBank/DDBJ whole genome shotgun (WGS) entry which is preliminary data.</text>
</comment>
<keyword evidence="3" id="KW-1185">Reference proteome</keyword>
<reference evidence="2 3" key="1">
    <citation type="submission" date="2022-07" db="EMBL/GenBank/DDBJ databases">
        <title>Fecal culturing of patients with breast cancer.</title>
        <authorList>
            <person name="Teng N.M.Y."/>
            <person name="Kiu R."/>
            <person name="Evans R."/>
            <person name="Baker D.J."/>
            <person name="Zenner C."/>
            <person name="Robinson S.D."/>
            <person name="Hall L.J."/>
        </authorList>
    </citation>
    <scope>NUCLEOTIDE SEQUENCE [LARGE SCALE GENOMIC DNA]</scope>
    <source>
        <strain evidence="2 3">LH1063</strain>
    </source>
</reference>
<evidence type="ECO:0000259" key="1">
    <source>
        <dbReference type="Pfam" id="PF07007"/>
    </source>
</evidence>
<accession>A0ABT1MJK6</accession>
<dbReference type="Pfam" id="PF07007">
    <property type="entry name" value="LprI"/>
    <property type="match status" value="1"/>
</dbReference>
<evidence type="ECO:0000313" key="3">
    <source>
        <dbReference type="Proteomes" id="UP001205603"/>
    </source>
</evidence>
<feature type="domain" description="Lysozyme inhibitor LprI-like N-terminal" evidence="1">
    <location>
        <begin position="80"/>
        <end position="168"/>
    </location>
</feature>
<dbReference type="Gene3D" id="1.20.1270.180">
    <property type="match status" value="1"/>
</dbReference>
<dbReference type="RefSeq" id="WP_255028153.1">
    <property type="nucleotide sequence ID" value="NZ_JANDHW010000014.1"/>
</dbReference>
<name>A0ABT1MJK6_9BACT</name>
<sequence length="178" mass="20925">MKYLLIIGILFIAVNSVFAQWSKDDLSSYRERADKITTDYIADQIKNGRLDPEYDSIKIAFTADTMKIKTIERLVDEEGGYTTLDMNMKRQFMLEEYDILLNKYYKYLIGMLSPENKIKFRNAQRAWLKYRDSEGVVSRDIICAQDGSMWGIVAGDRNLEILKRRVYDIYDLIKILNM</sequence>
<evidence type="ECO:0000313" key="2">
    <source>
        <dbReference type="EMBL" id="MCP9612795.1"/>
    </source>
</evidence>
<dbReference type="EMBL" id="JANDHW010000014">
    <property type="protein sequence ID" value="MCP9612795.1"/>
    <property type="molecule type" value="Genomic_DNA"/>
</dbReference>
<proteinExistence type="predicted"/>